<dbReference type="OrthoDB" id="977752at2"/>
<evidence type="ECO:0000256" key="2">
    <source>
        <dbReference type="ARBA" id="ARBA00022638"/>
    </source>
</evidence>
<feature type="region of interest" description="Disordered" evidence="5">
    <location>
        <begin position="361"/>
        <end position="431"/>
    </location>
</feature>
<feature type="compositionally biased region" description="Low complexity" evidence="5">
    <location>
        <begin position="410"/>
        <end position="431"/>
    </location>
</feature>
<evidence type="ECO:0000256" key="4">
    <source>
        <dbReference type="ARBA" id="ARBA00032108"/>
    </source>
</evidence>
<reference evidence="8" key="1">
    <citation type="submission" date="2016-10" db="EMBL/GenBank/DDBJ databases">
        <authorList>
            <person name="Varghese N."/>
            <person name="Submissions S."/>
        </authorList>
    </citation>
    <scope>NUCLEOTIDE SEQUENCE [LARGE SCALE GENOMIC DNA]</scope>
    <source>
        <strain evidence="8">DSM 24740</strain>
    </source>
</reference>
<dbReference type="SUPFAM" id="SSF54106">
    <property type="entry name" value="LysM domain"/>
    <property type="match status" value="2"/>
</dbReference>
<protein>
    <recommendedName>
        <fullName evidence="4">Peptidoglycan hydrolase</fullName>
    </recommendedName>
</protein>
<evidence type="ECO:0000256" key="3">
    <source>
        <dbReference type="ARBA" id="ARBA00022801"/>
    </source>
</evidence>
<dbReference type="PANTHER" id="PTHR33308">
    <property type="entry name" value="PEPTIDOGLYCAN HYDROLASE FLGJ"/>
    <property type="match status" value="1"/>
</dbReference>
<dbReference type="SMART" id="SM00257">
    <property type="entry name" value="LysM"/>
    <property type="match status" value="2"/>
</dbReference>
<dbReference type="EMBL" id="FOFB01000015">
    <property type="protein sequence ID" value="SEQ77545.1"/>
    <property type="molecule type" value="Genomic_DNA"/>
</dbReference>
<dbReference type="CDD" id="cd00118">
    <property type="entry name" value="LysM"/>
    <property type="match status" value="2"/>
</dbReference>
<accession>A0A1H9IT09</accession>
<dbReference type="Proteomes" id="UP000199021">
    <property type="component" value="Unassembled WGS sequence"/>
</dbReference>
<dbReference type="Gene3D" id="1.10.530.10">
    <property type="match status" value="1"/>
</dbReference>
<evidence type="ECO:0000256" key="1">
    <source>
        <dbReference type="ARBA" id="ARBA00022529"/>
    </source>
</evidence>
<dbReference type="InterPro" id="IPR036779">
    <property type="entry name" value="LysM_dom_sf"/>
</dbReference>
<dbReference type="PROSITE" id="PS51782">
    <property type="entry name" value="LYSM"/>
    <property type="match status" value="2"/>
</dbReference>
<dbReference type="InterPro" id="IPR018392">
    <property type="entry name" value="LysM"/>
</dbReference>
<evidence type="ECO:0000313" key="8">
    <source>
        <dbReference type="Proteomes" id="UP000199021"/>
    </source>
</evidence>
<dbReference type="InterPro" id="IPR051056">
    <property type="entry name" value="Glycosyl_Hydrolase_73"/>
</dbReference>
<dbReference type="AlphaFoldDB" id="A0A1H9IT09"/>
<dbReference type="GO" id="GO:0031640">
    <property type="term" value="P:killing of cells of another organism"/>
    <property type="evidence" value="ECO:0007669"/>
    <property type="project" value="UniProtKB-KW"/>
</dbReference>
<evidence type="ECO:0000313" key="7">
    <source>
        <dbReference type="EMBL" id="SEQ77545.1"/>
    </source>
</evidence>
<dbReference type="GO" id="GO:0004040">
    <property type="term" value="F:amidase activity"/>
    <property type="evidence" value="ECO:0007669"/>
    <property type="project" value="InterPro"/>
</dbReference>
<dbReference type="InParanoid" id="A0A1H9IT09"/>
<dbReference type="SMART" id="SM00047">
    <property type="entry name" value="LYZ2"/>
    <property type="match status" value="1"/>
</dbReference>
<feature type="compositionally biased region" description="Low complexity" evidence="5">
    <location>
        <begin position="371"/>
        <end position="402"/>
    </location>
</feature>
<keyword evidence="1" id="KW-0929">Antimicrobial</keyword>
<evidence type="ECO:0000259" key="6">
    <source>
        <dbReference type="PROSITE" id="PS51782"/>
    </source>
</evidence>
<evidence type="ECO:0000256" key="5">
    <source>
        <dbReference type="SAM" id="MobiDB-lite"/>
    </source>
</evidence>
<dbReference type="STRING" id="478744.SAMN05444359_115121"/>
<keyword evidence="8" id="KW-1185">Reference proteome</keyword>
<dbReference type="GO" id="GO:0042742">
    <property type="term" value="P:defense response to bacterium"/>
    <property type="evidence" value="ECO:0007669"/>
    <property type="project" value="UniProtKB-KW"/>
</dbReference>
<sequence length="497" mass="55213">MRPIFDVTTHIPNNTIIMTKYLFGCLLLLFGGSVFASAIPSELIFTVDQERYIKRYKEIAIREMERSGVPASIKLAQGILESDSGKSSLARSANNHFGIKCGSGWQGEEYYKKDDDYDDNGQLIKSCFRQYRNPDASYVAHSEFLRDPAKSFRYGFLFRLEPTDYKAWAKGLRQAGYATNPRYPELLISLIERYNLNQYDTPGAVDPVDVEVPTNEMITGILRANDVSYFVSEAPISVAEVAKQVDLSARRLLDYNEGLSKDDQQIPPGDRVYLQKKRNSYRGKEVYHTVEVGETLYDIAQRYGLKLDKLAKRNRLQETDNPATGVKVKLRGSKIKDAPRLEGTPDPDAIINEIPTDTDGRIIIDEPTDETNTGTTTTTPTGNRPVVVPRPTTPNPTTGNPSTNPPSTPYPSGTGYPPTTTTPSTGTGTTVNPPVVQPPVNVPPTNPTNPQPEYHTVSAGETLYAISRKYGLTVDRLKQINQLTNNNISIGQQLKIK</sequence>
<keyword evidence="3 7" id="KW-0378">Hydrolase</keyword>
<organism evidence="7 8">
    <name type="scientific">Neolewinella agarilytica</name>
    <dbReference type="NCBI Taxonomy" id="478744"/>
    <lineage>
        <taxon>Bacteria</taxon>
        <taxon>Pseudomonadati</taxon>
        <taxon>Bacteroidota</taxon>
        <taxon>Saprospiria</taxon>
        <taxon>Saprospirales</taxon>
        <taxon>Lewinellaceae</taxon>
        <taxon>Neolewinella</taxon>
    </lineage>
</organism>
<dbReference type="Pfam" id="PF01476">
    <property type="entry name" value="LysM"/>
    <property type="match status" value="2"/>
</dbReference>
<dbReference type="InterPro" id="IPR002901">
    <property type="entry name" value="MGlyc_endo_b_GlcNAc-like_dom"/>
</dbReference>
<name>A0A1H9IT09_9BACT</name>
<dbReference type="PANTHER" id="PTHR33308:SF9">
    <property type="entry name" value="PEPTIDOGLYCAN HYDROLASE FLGJ"/>
    <property type="match status" value="1"/>
</dbReference>
<dbReference type="Gene3D" id="3.10.350.10">
    <property type="entry name" value="LysM domain"/>
    <property type="match status" value="2"/>
</dbReference>
<dbReference type="Pfam" id="PF01832">
    <property type="entry name" value="Glucosaminidase"/>
    <property type="match status" value="1"/>
</dbReference>
<feature type="domain" description="LysM" evidence="6">
    <location>
        <begin position="286"/>
        <end position="330"/>
    </location>
</feature>
<feature type="domain" description="LysM" evidence="6">
    <location>
        <begin position="453"/>
        <end position="496"/>
    </location>
</feature>
<gene>
    <name evidence="7" type="ORF">SAMN05444359_115121</name>
</gene>
<proteinExistence type="predicted"/>
<keyword evidence="2" id="KW-0081">Bacteriolytic enzyme</keyword>